<dbReference type="Proteomes" id="UP001600888">
    <property type="component" value="Unassembled WGS sequence"/>
</dbReference>
<proteinExistence type="predicted"/>
<keyword evidence="2" id="KW-1185">Reference proteome</keyword>
<organism evidence="1 2">
    <name type="scientific">Diaporthe vaccinii</name>
    <dbReference type="NCBI Taxonomy" id="105482"/>
    <lineage>
        <taxon>Eukaryota</taxon>
        <taxon>Fungi</taxon>
        <taxon>Dikarya</taxon>
        <taxon>Ascomycota</taxon>
        <taxon>Pezizomycotina</taxon>
        <taxon>Sordariomycetes</taxon>
        <taxon>Sordariomycetidae</taxon>
        <taxon>Diaporthales</taxon>
        <taxon>Diaporthaceae</taxon>
        <taxon>Diaporthe</taxon>
        <taxon>Diaporthe eres species complex</taxon>
    </lineage>
</organism>
<reference evidence="1 2" key="1">
    <citation type="submission" date="2024-03" db="EMBL/GenBank/DDBJ databases">
        <title>A high-quality draft genome sequence of Diaporthe vaccinii, a causative agent of upright dieback and viscid rot disease in cranberry plants.</title>
        <authorList>
            <person name="Sarrasin M."/>
            <person name="Lang B.F."/>
            <person name="Burger G."/>
        </authorList>
    </citation>
    <scope>NUCLEOTIDE SEQUENCE [LARGE SCALE GENOMIC DNA]</scope>
    <source>
        <strain evidence="1 2">IS7</strain>
    </source>
</reference>
<comment type="caution">
    <text evidence="1">The sequence shown here is derived from an EMBL/GenBank/DDBJ whole genome shotgun (WGS) entry which is preliminary data.</text>
</comment>
<accession>A0ABR4ETW4</accession>
<name>A0ABR4ETW4_9PEZI</name>
<evidence type="ECO:0000313" key="2">
    <source>
        <dbReference type="Proteomes" id="UP001600888"/>
    </source>
</evidence>
<gene>
    <name evidence="1" type="ORF">FJTKL_07568</name>
</gene>
<dbReference type="EMBL" id="JBAWTH010000028">
    <property type="protein sequence ID" value="KAL2285867.1"/>
    <property type="molecule type" value="Genomic_DNA"/>
</dbReference>
<protein>
    <submittedName>
        <fullName evidence="1">Uncharacterized protein</fullName>
    </submittedName>
</protein>
<sequence>MAVPHHVSLSPKLDVVTRRTIASGTSKLASAHLSGDGDLDLDTGLDVDDDLLDNLGRGVEAGGEGGRHVLDETLVDAHLVAVPGLGTLTARGLAGGDLEGLGGQADGALDAQVLALGALDQLGADLLEGLDLAAGQGDADLVGLLYFWSRTVSICDHMVTVVVVRPSPGGRMGMPSDSDSELQSWKAKERTYGTLKISLLRLLVRHLE</sequence>
<evidence type="ECO:0000313" key="1">
    <source>
        <dbReference type="EMBL" id="KAL2285867.1"/>
    </source>
</evidence>